<dbReference type="AlphaFoldDB" id="A0A8I1FR92"/>
<evidence type="ECO:0008006" key="3">
    <source>
        <dbReference type="Google" id="ProtNLM"/>
    </source>
</evidence>
<name>A0A8I1FR92_9PSED</name>
<organism evidence="1 2">
    <name type="scientific">Pseudomonas psychrophila</name>
    <dbReference type="NCBI Taxonomy" id="122355"/>
    <lineage>
        <taxon>Bacteria</taxon>
        <taxon>Pseudomonadati</taxon>
        <taxon>Pseudomonadota</taxon>
        <taxon>Gammaproteobacteria</taxon>
        <taxon>Pseudomonadales</taxon>
        <taxon>Pseudomonadaceae</taxon>
        <taxon>Pseudomonas</taxon>
    </lineage>
</organism>
<dbReference type="EMBL" id="JAEKCZ010000011">
    <property type="protein sequence ID" value="MBJ2257539.1"/>
    <property type="molecule type" value="Genomic_DNA"/>
</dbReference>
<sequence length="148" mass="17239">MSLFDGLLCETRALERLRGHRAERAERVLQKALSEQRALNLCVEQARMDVEQARDHENSQQIVLLNRYRGQVVSFQVLSGWNEALHKVSAHTAEQQRILQSLLERQRHEAVSVERARKHVAESQRQVEKLRELSLLLAEEGVWPRDQD</sequence>
<reference evidence="1" key="1">
    <citation type="submission" date="2020-12" db="EMBL/GenBank/DDBJ databases">
        <title>Antibiotic resistance and phylogeny of Pseudomonas spp. isolated over three decades from chicken meat in the Norwegian food chain.</title>
        <authorList>
            <person name="Moen B."/>
        </authorList>
    </citation>
    <scope>NUCLEOTIDE SEQUENCE</scope>
    <source>
        <strain evidence="1">MF6762</strain>
    </source>
</reference>
<dbReference type="RefSeq" id="WP_198822191.1">
    <property type="nucleotide sequence ID" value="NZ_JAEKCZ010000011.1"/>
</dbReference>
<accession>A0A8I1FR92</accession>
<evidence type="ECO:0000313" key="1">
    <source>
        <dbReference type="EMBL" id="MBJ2257539.1"/>
    </source>
</evidence>
<dbReference type="Proteomes" id="UP000658390">
    <property type="component" value="Unassembled WGS sequence"/>
</dbReference>
<gene>
    <name evidence="1" type="ORF">JFT45_13550</name>
</gene>
<proteinExistence type="predicted"/>
<evidence type="ECO:0000313" key="2">
    <source>
        <dbReference type="Proteomes" id="UP000658390"/>
    </source>
</evidence>
<protein>
    <recommendedName>
        <fullName evidence="3">Type III secretion protein</fullName>
    </recommendedName>
</protein>
<comment type="caution">
    <text evidence="1">The sequence shown here is derived from an EMBL/GenBank/DDBJ whole genome shotgun (WGS) entry which is preliminary data.</text>
</comment>